<keyword evidence="1" id="KW-0175">Coiled coil</keyword>
<name>A0A1I5YJS3_9PSEU</name>
<evidence type="ECO:0000256" key="1">
    <source>
        <dbReference type="SAM" id="Coils"/>
    </source>
</evidence>
<sequence length="145" mass="16824">MALGRVRRLVATRLANMVDFRINERVRPLEERVTEQEHCTVDHRKRLDAVEGGLEHVRGDIRWIQNELDRLMPHVAALEDRLETLRERLAVVPPADEPEVAEARSLIEEIQRQHAQIRVRLTGIARYEDRLRKLEERLASSNGAG</sequence>
<evidence type="ECO:0000313" key="2">
    <source>
        <dbReference type="EMBL" id="SFQ44127.1"/>
    </source>
</evidence>
<keyword evidence="3" id="KW-1185">Reference proteome</keyword>
<dbReference type="Gene3D" id="1.10.287.1490">
    <property type="match status" value="1"/>
</dbReference>
<dbReference type="AlphaFoldDB" id="A0A1I5YJS3"/>
<accession>A0A1I5YJS3</accession>
<feature type="coiled-coil region" evidence="1">
    <location>
        <begin position="100"/>
        <end position="144"/>
    </location>
</feature>
<dbReference type="EMBL" id="FOWW01000007">
    <property type="protein sequence ID" value="SFQ44127.1"/>
    <property type="molecule type" value="Genomic_DNA"/>
</dbReference>
<organism evidence="2 3">
    <name type="scientific">Amycolatopsis arida</name>
    <dbReference type="NCBI Taxonomy" id="587909"/>
    <lineage>
        <taxon>Bacteria</taxon>
        <taxon>Bacillati</taxon>
        <taxon>Actinomycetota</taxon>
        <taxon>Actinomycetes</taxon>
        <taxon>Pseudonocardiales</taxon>
        <taxon>Pseudonocardiaceae</taxon>
        <taxon>Amycolatopsis</taxon>
    </lineage>
</organism>
<gene>
    <name evidence="2" type="ORF">SAMN05421810_107193</name>
</gene>
<dbReference type="STRING" id="587909.SAMN05421810_107193"/>
<evidence type="ECO:0000313" key="3">
    <source>
        <dbReference type="Proteomes" id="UP000198727"/>
    </source>
</evidence>
<reference evidence="3" key="1">
    <citation type="submission" date="2016-10" db="EMBL/GenBank/DDBJ databases">
        <authorList>
            <person name="Varghese N."/>
            <person name="Submissions S."/>
        </authorList>
    </citation>
    <scope>NUCLEOTIDE SEQUENCE [LARGE SCALE GENOMIC DNA]</scope>
    <source>
        <strain evidence="3">CGMCC 4.5579</strain>
    </source>
</reference>
<protein>
    <submittedName>
        <fullName evidence="2">Uncharacterized protein</fullName>
    </submittedName>
</protein>
<proteinExistence type="predicted"/>
<dbReference type="Proteomes" id="UP000198727">
    <property type="component" value="Unassembled WGS sequence"/>
</dbReference>
<dbReference type="OrthoDB" id="4871711at2"/>
<dbReference type="RefSeq" id="WP_092532690.1">
    <property type="nucleotide sequence ID" value="NZ_FOWW01000007.1"/>
</dbReference>